<dbReference type="EMBL" id="UINC01178207">
    <property type="protein sequence ID" value="SVD86238.1"/>
    <property type="molecule type" value="Genomic_DNA"/>
</dbReference>
<accession>A0A382YUN2</accession>
<organism evidence="2">
    <name type="scientific">marine metagenome</name>
    <dbReference type="NCBI Taxonomy" id="408172"/>
    <lineage>
        <taxon>unclassified sequences</taxon>
        <taxon>metagenomes</taxon>
        <taxon>ecological metagenomes</taxon>
    </lineage>
</organism>
<evidence type="ECO:0000256" key="1">
    <source>
        <dbReference type="SAM" id="Phobius"/>
    </source>
</evidence>
<keyword evidence="1" id="KW-0472">Membrane</keyword>
<feature type="transmembrane region" description="Helical" evidence="1">
    <location>
        <begin position="29"/>
        <end position="47"/>
    </location>
</feature>
<protein>
    <submittedName>
        <fullName evidence="2">Uncharacterized protein</fullName>
    </submittedName>
</protein>
<name>A0A382YUN2_9ZZZZ</name>
<sequence>MKIPTTSGGLSTGGLTGIALMGLHITGHLSGWAWPILYVFLILMGIGQENRRR</sequence>
<proteinExistence type="predicted"/>
<gene>
    <name evidence="2" type="ORF">METZ01_LOCUS439092</name>
</gene>
<keyword evidence="1" id="KW-1133">Transmembrane helix</keyword>
<keyword evidence="1" id="KW-0812">Transmembrane</keyword>
<reference evidence="2" key="1">
    <citation type="submission" date="2018-05" db="EMBL/GenBank/DDBJ databases">
        <authorList>
            <person name="Lanie J.A."/>
            <person name="Ng W.-L."/>
            <person name="Kazmierczak K.M."/>
            <person name="Andrzejewski T.M."/>
            <person name="Davidsen T.M."/>
            <person name="Wayne K.J."/>
            <person name="Tettelin H."/>
            <person name="Glass J.I."/>
            <person name="Rusch D."/>
            <person name="Podicherti R."/>
            <person name="Tsui H.-C.T."/>
            <person name="Winkler M.E."/>
        </authorList>
    </citation>
    <scope>NUCLEOTIDE SEQUENCE</scope>
</reference>
<evidence type="ECO:0000313" key="2">
    <source>
        <dbReference type="EMBL" id="SVD86238.1"/>
    </source>
</evidence>
<dbReference type="AlphaFoldDB" id="A0A382YUN2"/>